<evidence type="ECO:0000313" key="4">
    <source>
        <dbReference type="EMBL" id="MFD0837078.1"/>
    </source>
</evidence>
<sequence>MNNSKIIVITGASSGIGKATALYLLEKGHKVYGLARRVDKMDDIIKKGGVAKEMDVTNHQQVKEVIASIIETEGRIDVLVNNAGYSIYGPIEDTSYEMAKQQFEVNLFGLVEVTKAVLPIMRKQKSGIIFNMSSMGGKIYMPLMGWYGATKWALEGWSDVLRLEVKQFGIKVVIIEPGMVKSELAENTLLHAAENKNTAYFELKKTILAGLVNTFNPDASSDPIVVAKVIETAMHSTDPETRYPVGNMAMENIETRASMSDKAYDTLVMEQLESAANLK</sequence>
<dbReference type="NCBIfam" id="NF004826">
    <property type="entry name" value="PRK06182.1"/>
    <property type="match status" value="1"/>
</dbReference>
<reference evidence="5" key="1">
    <citation type="journal article" date="2019" name="Int. J. Syst. Evol. Microbiol.">
        <title>The Global Catalogue of Microorganisms (GCM) 10K type strain sequencing project: providing services to taxonomists for standard genome sequencing and annotation.</title>
        <authorList>
            <consortium name="The Broad Institute Genomics Platform"/>
            <consortium name="The Broad Institute Genome Sequencing Center for Infectious Disease"/>
            <person name="Wu L."/>
            <person name="Ma J."/>
        </authorList>
    </citation>
    <scope>NUCLEOTIDE SEQUENCE [LARGE SCALE GENOMIC DNA]</scope>
    <source>
        <strain evidence="5">CCUG 60529</strain>
    </source>
</reference>
<dbReference type="Proteomes" id="UP001597011">
    <property type="component" value="Unassembled WGS sequence"/>
</dbReference>
<dbReference type="CDD" id="cd05374">
    <property type="entry name" value="17beta-HSD-like_SDR_c"/>
    <property type="match status" value="1"/>
</dbReference>
<keyword evidence="2" id="KW-0560">Oxidoreductase</keyword>
<dbReference type="RefSeq" id="WP_379943627.1">
    <property type="nucleotide sequence ID" value="NZ_JBHTIB010000015.1"/>
</dbReference>
<dbReference type="InterPro" id="IPR036291">
    <property type="entry name" value="NAD(P)-bd_dom_sf"/>
</dbReference>
<keyword evidence="5" id="KW-1185">Reference proteome</keyword>
<dbReference type="PRINTS" id="PR00081">
    <property type="entry name" value="GDHRDH"/>
</dbReference>
<dbReference type="Pfam" id="PF00106">
    <property type="entry name" value="adh_short"/>
    <property type="match status" value="1"/>
</dbReference>
<dbReference type="PANTHER" id="PTHR43976">
    <property type="entry name" value="SHORT CHAIN DEHYDROGENASE"/>
    <property type="match status" value="1"/>
</dbReference>
<dbReference type="InterPro" id="IPR051911">
    <property type="entry name" value="SDR_oxidoreductase"/>
</dbReference>
<dbReference type="PRINTS" id="PR00080">
    <property type="entry name" value="SDRFAMILY"/>
</dbReference>
<proteinExistence type="inferred from homology"/>
<evidence type="ECO:0000313" key="5">
    <source>
        <dbReference type="Proteomes" id="UP001597011"/>
    </source>
</evidence>
<dbReference type="PANTHER" id="PTHR43976:SF16">
    <property type="entry name" value="SHORT-CHAIN DEHYDROGENASE_REDUCTASE FAMILY PROTEIN"/>
    <property type="match status" value="1"/>
</dbReference>
<dbReference type="InterPro" id="IPR002347">
    <property type="entry name" value="SDR_fam"/>
</dbReference>
<gene>
    <name evidence="4" type="ORF">ACFQ0I_14960</name>
</gene>
<comment type="similarity">
    <text evidence="1 3">Belongs to the short-chain dehydrogenases/reductases (SDR) family.</text>
</comment>
<evidence type="ECO:0000256" key="2">
    <source>
        <dbReference type="ARBA" id="ARBA00023002"/>
    </source>
</evidence>
<dbReference type="PROSITE" id="PS00061">
    <property type="entry name" value="ADH_SHORT"/>
    <property type="match status" value="1"/>
</dbReference>
<accession>A0ABW3BVY4</accession>
<dbReference type="SUPFAM" id="SSF51735">
    <property type="entry name" value="NAD(P)-binding Rossmann-fold domains"/>
    <property type="match status" value="1"/>
</dbReference>
<dbReference type="EMBL" id="JBHTIB010000015">
    <property type="protein sequence ID" value="MFD0837078.1"/>
    <property type="molecule type" value="Genomic_DNA"/>
</dbReference>
<dbReference type="Gene3D" id="3.40.50.720">
    <property type="entry name" value="NAD(P)-binding Rossmann-like Domain"/>
    <property type="match status" value="1"/>
</dbReference>
<comment type="caution">
    <text evidence="4">The sequence shown here is derived from an EMBL/GenBank/DDBJ whole genome shotgun (WGS) entry which is preliminary data.</text>
</comment>
<name>A0ABW3BVY4_9FLAO</name>
<protein>
    <submittedName>
        <fullName evidence="4">Oxidoreductase</fullName>
    </submittedName>
</protein>
<evidence type="ECO:0000256" key="1">
    <source>
        <dbReference type="ARBA" id="ARBA00006484"/>
    </source>
</evidence>
<evidence type="ECO:0000256" key="3">
    <source>
        <dbReference type="RuleBase" id="RU000363"/>
    </source>
</evidence>
<organism evidence="4 5">
    <name type="scientific">Mariniflexile aquimaris</name>
    <dbReference type="NCBI Taxonomy" id="881009"/>
    <lineage>
        <taxon>Bacteria</taxon>
        <taxon>Pseudomonadati</taxon>
        <taxon>Bacteroidota</taxon>
        <taxon>Flavobacteriia</taxon>
        <taxon>Flavobacteriales</taxon>
        <taxon>Flavobacteriaceae</taxon>
        <taxon>Mariniflexile</taxon>
    </lineage>
</organism>
<dbReference type="InterPro" id="IPR020904">
    <property type="entry name" value="Sc_DH/Rdtase_CS"/>
</dbReference>